<accession>A0ABU2NU67</accession>
<keyword evidence="4" id="KW-1185">Reference proteome</keyword>
<dbReference type="RefSeq" id="WP_311673821.1">
    <property type="nucleotide sequence ID" value="NZ_JAVREQ010000012.1"/>
</dbReference>
<dbReference type="InterPro" id="IPR036188">
    <property type="entry name" value="FAD/NAD-bd_sf"/>
</dbReference>
<evidence type="ECO:0000313" key="3">
    <source>
        <dbReference type="EMBL" id="MDT0380047.1"/>
    </source>
</evidence>
<dbReference type="Pfam" id="PF01494">
    <property type="entry name" value="FAD_binding_3"/>
    <property type="match status" value="1"/>
</dbReference>
<dbReference type="GO" id="GO:0004497">
    <property type="term" value="F:monooxygenase activity"/>
    <property type="evidence" value="ECO:0007669"/>
    <property type="project" value="UniProtKB-KW"/>
</dbReference>
<evidence type="ECO:0000259" key="2">
    <source>
        <dbReference type="Pfam" id="PF01494"/>
    </source>
</evidence>
<sequence>MNETPAPGPPGDRTGPGRAVVVGGSLAGMLAAAALAGRADEITVVERDTLPRHPQPRRGLPQAAHVHLFMPGGVQAMERLLPGVTERLEERGARRLAMPTDMLVQSPQGWFPRWPQTHRILLCSRDLLDQVVRRELARQHPHVTVLDGAEALGPTGDARHLTGLRVRTAGGERSLGADLVVDACGRGSRAPAWLAGLGAAVPRETRLDTGLVYATRCYRAPEGTEPFPVVFVQADPRSGVPGRGAVLEPVEGGRWLVTLSGTRGGEPTADPDAFVDFARSLRHPVVGDLIAGAEPLTGVVVTRTTANRRRYFERLSGWPEGFVVVGDAVAAYNPVYGHGMAVAAQSAAALGDTVSAWGLHAPGTARRAQRAVARHASAAWDLAVGQDVFYPGATGRRPTVRERLAARFVDRLMYTATGSGETARAVNDVMTLEKPPASLLRPRVLAAALRGPRAPAPPGPPLTARERAAARLTPGPRSAA</sequence>
<keyword evidence="3" id="KW-0503">Monooxygenase</keyword>
<dbReference type="PANTHER" id="PTHR43422">
    <property type="entry name" value="THIAMINE THIAZOLE SYNTHASE"/>
    <property type="match status" value="1"/>
</dbReference>
<protein>
    <submittedName>
        <fullName evidence="3">FAD-dependent monooxygenase</fullName>
    </submittedName>
</protein>
<proteinExistence type="predicted"/>
<feature type="domain" description="FAD-binding" evidence="2">
    <location>
        <begin position="20"/>
        <end position="353"/>
    </location>
</feature>
<keyword evidence="3" id="KW-0560">Oxidoreductase</keyword>
<dbReference type="Gene3D" id="3.50.50.60">
    <property type="entry name" value="FAD/NAD(P)-binding domain"/>
    <property type="match status" value="1"/>
</dbReference>
<feature type="region of interest" description="Disordered" evidence="1">
    <location>
        <begin position="450"/>
        <end position="480"/>
    </location>
</feature>
<evidence type="ECO:0000256" key="1">
    <source>
        <dbReference type="SAM" id="MobiDB-lite"/>
    </source>
</evidence>
<reference evidence="4" key="1">
    <citation type="submission" date="2023-07" db="EMBL/GenBank/DDBJ databases">
        <title>30 novel species of actinomycetes from the DSMZ collection.</title>
        <authorList>
            <person name="Nouioui I."/>
        </authorList>
    </citation>
    <scope>NUCLEOTIDE SEQUENCE [LARGE SCALE GENOMIC DNA]</scope>
    <source>
        <strain evidence="4">DSM 42041</strain>
    </source>
</reference>
<dbReference type="PANTHER" id="PTHR43422:SF3">
    <property type="entry name" value="THIAMINE THIAZOLE SYNTHASE"/>
    <property type="match status" value="1"/>
</dbReference>
<dbReference type="Proteomes" id="UP001183414">
    <property type="component" value="Unassembled WGS sequence"/>
</dbReference>
<gene>
    <name evidence="3" type="ORF">RM572_14890</name>
</gene>
<dbReference type="EMBL" id="JAVREQ010000012">
    <property type="protein sequence ID" value="MDT0380047.1"/>
    <property type="molecule type" value="Genomic_DNA"/>
</dbReference>
<evidence type="ECO:0000313" key="4">
    <source>
        <dbReference type="Proteomes" id="UP001183414"/>
    </source>
</evidence>
<name>A0ABU2NU67_9ACTN</name>
<dbReference type="SUPFAM" id="SSF51905">
    <property type="entry name" value="FAD/NAD(P)-binding domain"/>
    <property type="match status" value="1"/>
</dbReference>
<comment type="caution">
    <text evidence="3">The sequence shown here is derived from an EMBL/GenBank/DDBJ whole genome shotgun (WGS) entry which is preliminary data.</text>
</comment>
<dbReference type="InterPro" id="IPR002938">
    <property type="entry name" value="FAD-bd"/>
</dbReference>
<organism evidence="3 4">
    <name type="scientific">Streptomyces hazeniae</name>
    <dbReference type="NCBI Taxonomy" id="3075538"/>
    <lineage>
        <taxon>Bacteria</taxon>
        <taxon>Bacillati</taxon>
        <taxon>Actinomycetota</taxon>
        <taxon>Actinomycetes</taxon>
        <taxon>Kitasatosporales</taxon>
        <taxon>Streptomycetaceae</taxon>
        <taxon>Streptomyces</taxon>
    </lineage>
</organism>